<dbReference type="EMBL" id="JBHMEI010000039">
    <property type="protein sequence ID" value="MFB9206738.1"/>
    <property type="molecule type" value="Genomic_DNA"/>
</dbReference>
<dbReference type="RefSeq" id="WP_189650780.1">
    <property type="nucleotide sequence ID" value="NZ_BMRC01000015.1"/>
</dbReference>
<proteinExistence type="predicted"/>
<name>A0ABV5IQC3_9ACTN</name>
<dbReference type="PROSITE" id="PS51257">
    <property type="entry name" value="PROKAR_LIPOPROTEIN"/>
    <property type="match status" value="1"/>
</dbReference>
<reference evidence="2 3" key="1">
    <citation type="submission" date="2024-09" db="EMBL/GenBank/DDBJ databases">
        <authorList>
            <person name="Sun Q."/>
            <person name="Mori K."/>
        </authorList>
    </citation>
    <scope>NUCLEOTIDE SEQUENCE [LARGE SCALE GENOMIC DNA]</scope>
    <source>
        <strain evidence="2 3">CCM 3426</strain>
    </source>
</reference>
<evidence type="ECO:0000256" key="1">
    <source>
        <dbReference type="SAM" id="MobiDB-lite"/>
    </source>
</evidence>
<sequence>MSRHTTSVAVTCVLIGGLISGCDQSDCAPKAIAGVYEAYSPIVLAVLPEVVPKAIPGIAVSLGLFAADALARYLIEHAVPKDKTWLLIEQTLHGQRRTSVFELGTDHELKVSVNGAQLKHVDLYVKERQIKVIIPRGTAAEVTVTDAGNGDEVAVRGTVPGDLDGSLDLDTGHTSPDDSPEARAADIRVETFGFDVGPKLVNGATAARFAGNGRPTLHACMSMPSTAWTNEFQDWQSGTQDRSWCVRTNAGHYGLAVPKQTDVFWIGSAADAGAVSYLLWAQPGLPAAPATAVPGARTDGC</sequence>
<protein>
    <submittedName>
        <fullName evidence="2">Uncharacterized protein</fullName>
    </submittedName>
</protein>
<feature type="region of interest" description="Disordered" evidence="1">
    <location>
        <begin position="160"/>
        <end position="181"/>
    </location>
</feature>
<dbReference type="Proteomes" id="UP001589647">
    <property type="component" value="Unassembled WGS sequence"/>
</dbReference>
<keyword evidence="3" id="KW-1185">Reference proteome</keyword>
<comment type="caution">
    <text evidence="2">The sequence shown here is derived from an EMBL/GenBank/DDBJ whole genome shotgun (WGS) entry which is preliminary data.</text>
</comment>
<evidence type="ECO:0000313" key="2">
    <source>
        <dbReference type="EMBL" id="MFB9206738.1"/>
    </source>
</evidence>
<evidence type="ECO:0000313" key="3">
    <source>
        <dbReference type="Proteomes" id="UP001589647"/>
    </source>
</evidence>
<gene>
    <name evidence="2" type="ORF">ACFFV7_36475</name>
</gene>
<organism evidence="2 3">
    <name type="scientific">Nonomuraea spiralis</name>
    <dbReference type="NCBI Taxonomy" id="46182"/>
    <lineage>
        <taxon>Bacteria</taxon>
        <taxon>Bacillati</taxon>
        <taxon>Actinomycetota</taxon>
        <taxon>Actinomycetes</taxon>
        <taxon>Streptosporangiales</taxon>
        <taxon>Streptosporangiaceae</taxon>
        <taxon>Nonomuraea</taxon>
    </lineage>
</organism>
<accession>A0ABV5IQC3</accession>